<dbReference type="Gene3D" id="3.90.1030.20">
    <property type="entry name" value="DNA polymerase delta, p66 (Cdc27) subunit, wHTH domain"/>
    <property type="match status" value="1"/>
</dbReference>
<dbReference type="AlphaFoldDB" id="A0A4U0XP54"/>
<dbReference type="PANTHER" id="PTHR17598">
    <property type="entry name" value="DNA POLYMERASE DELTA SUBUNIT 3"/>
    <property type="match status" value="1"/>
</dbReference>
<dbReference type="STRING" id="331657.A0A4U0XP54"/>
<dbReference type="InterPro" id="IPR019038">
    <property type="entry name" value="POLD3"/>
</dbReference>
<feature type="compositionally biased region" description="Low complexity" evidence="5">
    <location>
        <begin position="194"/>
        <end position="204"/>
    </location>
</feature>
<protein>
    <recommendedName>
        <fullName evidence="2">DNA polymerase delta subunit 3</fullName>
    </recommendedName>
</protein>
<dbReference type="OrthoDB" id="514823at2759"/>
<dbReference type="GO" id="GO:0006271">
    <property type="term" value="P:DNA strand elongation involved in DNA replication"/>
    <property type="evidence" value="ECO:0007669"/>
    <property type="project" value="TreeGrafter"/>
</dbReference>
<feature type="compositionally biased region" description="Low complexity" evidence="5">
    <location>
        <begin position="84"/>
        <end position="100"/>
    </location>
</feature>
<feature type="compositionally biased region" description="Basic residues" evidence="5">
    <location>
        <begin position="394"/>
        <end position="407"/>
    </location>
</feature>
<keyword evidence="7" id="KW-1185">Reference proteome</keyword>
<keyword evidence="3" id="KW-0235">DNA replication</keyword>
<feature type="region of interest" description="Disordered" evidence="5">
    <location>
        <begin position="81"/>
        <end position="100"/>
    </location>
</feature>
<dbReference type="Proteomes" id="UP000308768">
    <property type="component" value="Unassembled WGS sequence"/>
</dbReference>
<keyword evidence="4" id="KW-0539">Nucleus</keyword>
<feature type="compositionally biased region" description="Low complexity" evidence="5">
    <location>
        <begin position="375"/>
        <end position="389"/>
    </location>
</feature>
<evidence type="ECO:0000256" key="2">
    <source>
        <dbReference type="ARBA" id="ARBA00017589"/>
    </source>
</evidence>
<dbReference type="Pfam" id="PF09507">
    <property type="entry name" value="CDC27"/>
    <property type="match status" value="1"/>
</dbReference>
<feature type="compositionally biased region" description="Basic and acidic residues" evidence="5">
    <location>
        <begin position="322"/>
        <end position="346"/>
    </location>
</feature>
<evidence type="ECO:0000256" key="5">
    <source>
        <dbReference type="SAM" id="MobiDB-lite"/>
    </source>
</evidence>
<evidence type="ECO:0000256" key="1">
    <source>
        <dbReference type="ARBA" id="ARBA00004123"/>
    </source>
</evidence>
<dbReference type="GO" id="GO:0003887">
    <property type="term" value="F:DNA-directed DNA polymerase activity"/>
    <property type="evidence" value="ECO:0007669"/>
    <property type="project" value="TreeGrafter"/>
</dbReference>
<organism evidence="6 7">
    <name type="scientific">Cryomyces minteri</name>
    <dbReference type="NCBI Taxonomy" id="331657"/>
    <lineage>
        <taxon>Eukaryota</taxon>
        <taxon>Fungi</taxon>
        <taxon>Dikarya</taxon>
        <taxon>Ascomycota</taxon>
        <taxon>Pezizomycotina</taxon>
        <taxon>Dothideomycetes</taxon>
        <taxon>Dothideomycetes incertae sedis</taxon>
        <taxon>Cryomyces</taxon>
    </lineage>
</organism>
<evidence type="ECO:0000313" key="6">
    <source>
        <dbReference type="EMBL" id="TKA76645.1"/>
    </source>
</evidence>
<feature type="region of interest" description="Disordered" evidence="5">
    <location>
        <begin position="424"/>
        <end position="469"/>
    </location>
</feature>
<feature type="region of interest" description="Disordered" evidence="5">
    <location>
        <begin position="176"/>
        <end position="409"/>
    </location>
</feature>
<sequence>MADKYREYLAVNVLNEDRVVSYRSLSRALKVHSNLAKQMLYDFHHKQTAKKPGSVHATYLIAGTCRPETPVQANEVNGHDAEDSVMQSSPPFPSSSMPQQEESVEEDVAVKLLLLAKEEDLEEAKARFDEITSVHIYSLEPTSLKDLQVLSDCNREIRSQYSSEDPLEAWKQYGTIHNPNRRSNRRLPPPPAPVATTVASKVAPRPSTAALANDQKTSNTKPGDDTKLSRRASGSHTPQAEEAATPSSKKTTAKAPTLKRDKSDIFRSFAKSKAKPRTEDSAGSAGASSAPESGEPSAAEDEPMKDVSEDEQEDDFVLVNSKETEVANRRSKAEKAEREERLRKMMEEEEDEPMNDAPSIAGMDDSQEQLLTQKTESQQSAEQEPEATSTVSGGRRRGRRRVMKKKTVKDEEGYLVTKEEPVWESFSEDEPVAKKVKMPTAAATTTKGKKGGGGGKPGQGNIMSFFSKK</sequence>
<comment type="caution">
    <text evidence="6">The sequence shown here is derived from an EMBL/GenBank/DDBJ whole genome shotgun (WGS) entry which is preliminary data.</text>
</comment>
<evidence type="ECO:0000256" key="3">
    <source>
        <dbReference type="ARBA" id="ARBA00022705"/>
    </source>
</evidence>
<feature type="compositionally biased region" description="Low complexity" evidence="5">
    <location>
        <begin position="281"/>
        <end position="297"/>
    </location>
</feature>
<name>A0A4U0XP54_9PEZI</name>
<accession>A0A4U0XP54</accession>
<dbReference type="PANTHER" id="PTHR17598:SF13">
    <property type="entry name" value="DNA POLYMERASE DELTA SUBUNIT 3"/>
    <property type="match status" value="1"/>
</dbReference>
<proteinExistence type="predicted"/>
<gene>
    <name evidence="6" type="ORF">B0A49_01861</name>
</gene>
<dbReference type="GO" id="GO:0006297">
    <property type="term" value="P:nucleotide-excision repair, DNA gap filling"/>
    <property type="evidence" value="ECO:0007669"/>
    <property type="project" value="TreeGrafter"/>
</dbReference>
<dbReference type="EMBL" id="NAJN01000227">
    <property type="protein sequence ID" value="TKA76645.1"/>
    <property type="molecule type" value="Genomic_DNA"/>
</dbReference>
<dbReference type="GO" id="GO:1904161">
    <property type="term" value="P:DNA synthesis involved in UV-damage excision repair"/>
    <property type="evidence" value="ECO:0007669"/>
    <property type="project" value="TreeGrafter"/>
</dbReference>
<reference evidence="6 7" key="1">
    <citation type="submission" date="2017-03" db="EMBL/GenBank/DDBJ databases">
        <title>Genomes of endolithic fungi from Antarctica.</title>
        <authorList>
            <person name="Coleine C."/>
            <person name="Masonjones S."/>
            <person name="Stajich J.E."/>
        </authorList>
    </citation>
    <scope>NUCLEOTIDE SEQUENCE [LARGE SCALE GENOMIC DNA]</scope>
    <source>
        <strain evidence="6 7">CCFEE 5187</strain>
    </source>
</reference>
<evidence type="ECO:0000313" key="7">
    <source>
        <dbReference type="Proteomes" id="UP000308768"/>
    </source>
</evidence>
<dbReference type="InterPro" id="IPR041913">
    <property type="entry name" value="POLD3_sf"/>
</dbReference>
<comment type="subcellular location">
    <subcellularLocation>
        <location evidence="1">Nucleus</location>
    </subcellularLocation>
</comment>
<evidence type="ECO:0000256" key="4">
    <source>
        <dbReference type="ARBA" id="ARBA00023242"/>
    </source>
</evidence>
<dbReference type="GO" id="GO:0043625">
    <property type="term" value="C:delta DNA polymerase complex"/>
    <property type="evidence" value="ECO:0007669"/>
    <property type="project" value="InterPro"/>
</dbReference>